<dbReference type="STRING" id="152268.A6K24_03805"/>
<dbReference type="Proteomes" id="UP000078534">
    <property type="component" value="Unassembled WGS sequence"/>
</dbReference>
<protein>
    <submittedName>
        <fullName evidence="2">Phosphohydrolase</fullName>
    </submittedName>
</protein>
<dbReference type="SMART" id="SM00471">
    <property type="entry name" value="HDc"/>
    <property type="match status" value="1"/>
</dbReference>
<evidence type="ECO:0000259" key="1">
    <source>
        <dbReference type="SMART" id="SM00471"/>
    </source>
</evidence>
<dbReference type="RefSeq" id="WP_066330839.1">
    <property type="nucleotide sequence ID" value="NZ_LWSG01000012.1"/>
</dbReference>
<dbReference type="Gene3D" id="1.10.3210.10">
    <property type="entry name" value="Hypothetical protein af1432"/>
    <property type="match status" value="1"/>
</dbReference>
<comment type="caution">
    <text evidence="2">The sequence shown here is derived from an EMBL/GenBank/DDBJ whole genome shotgun (WGS) entry which is preliminary data.</text>
</comment>
<dbReference type="Pfam" id="PF13328">
    <property type="entry name" value="HD_4"/>
    <property type="match status" value="1"/>
</dbReference>
<keyword evidence="3" id="KW-1185">Reference proteome</keyword>
<dbReference type="InterPro" id="IPR003607">
    <property type="entry name" value="HD/PDEase_dom"/>
</dbReference>
<keyword evidence="2" id="KW-0378">Hydrolase</keyword>
<dbReference type="EMBL" id="LWSG01000012">
    <property type="protein sequence ID" value="OAS86647.1"/>
    <property type="molecule type" value="Genomic_DNA"/>
</dbReference>
<dbReference type="PANTHER" id="PTHR46246:SF1">
    <property type="entry name" value="GUANOSINE-3',5'-BIS(DIPHOSPHATE) 3'-PYROPHOSPHOHYDROLASE MESH1"/>
    <property type="match status" value="1"/>
</dbReference>
<gene>
    <name evidence="2" type="ORF">A6K24_03805</name>
</gene>
<dbReference type="GO" id="GO:0008893">
    <property type="term" value="F:guanosine-3',5'-bis(diphosphate) 3'-diphosphatase activity"/>
    <property type="evidence" value="ECO:0007669"/>
    <property type="project" value="TreeGrafter"/>
</dbReference>
<evidence type="ECO:0000313" key="3">
    <source>
        <dbReference type="Proteomes" id="UP000078534"/>
    </source>
</evidence>
<sequence>MIITKAKKFAEKAHQGQLRKISGTPYFTHLENVALTLFNAGFSNNVVAAGYLHDIIEDTKVTKLQISNLFGNEVVELVLANSENKSLEWEERKNETIEKAKTASLEIKALIAADKLDNTSDLLKQHRLHGDEVWSYFNRGFDKQAWYYQNLLEAVYYGLDNSEVPSYFIDVKRNIEELFGGF</sequence>
<dbReference type="InterPro" id="IPR052194">
    <property type="entry name" value="MESH1"/>
</dbReference>
<dbReference type="PANTHER" id="PTHR46246">
    <property type="entry name" value="GUANOSINE-3',5'-BIS(DIPHOSPHATE) 3'-PYROPHOSPHOHYDROLASE MESH1"/>
    <property type="match status" value="1"/>
</dbReference>
<dbReference type="AlphaFoldDB" id="A0A179SY17"/>
<dbReference type="CDD" id="cd00077">
    <property type="entry name" value="HDc"/>
    <property type="match status" value="1"/>
</dbReference>
<feature type="domain" description="HD/PDEase" evidence="1">
    <location>
        <begin position="22"/>
        <end position="128"/>
    </location>
</feature>
<name>A0A179SY17_9BACI</name>
<evidence type="ECO:0000313" key="2">
    <source>
        <dbReference type="EMBL" id="OAS86647.1"/>
    </source>
</evidence>
<reference evidence="3" key="1">
    <citation type="submission" date="2016-04" db="EMBL/GenBank/DDBJ databases">
        <authorList>
            <person name="Lyu Z."/>
            <person name="Lyu W."/>
        </authorList>
    </citation>
    <scope>NUCLEOTIDE SEQUENCE [LARGE SCALE GENOMIC DNA]</scope>
    <source>
        <strain evidence="3">C44</strain>
    </source>
</reference>
<dbReference type="SUPFAM" id="SSF109604">
    <property type="entry name" value="HD-domain/PDEase-like"/>
    <property type="match status" value="1"/>
</dbReference>
<organism evidence="2 3">
    <name type="scientific">Metabacillus litoralis</name>
    <dbReference type="NCBI Taxonomy" id="152268"/>
    <lineage>
        <taxon>Bacteria</taxon>
        <taxon>Bacillati</taxon>
        <taxon>Bacillota</taxon>
        <taxon>Bacilli</taxon>
        <taxon>Bacillales</taxon>
        <taxon>Bacillaceae</taxon>
        <taxon>Metabacillus</taxon>
    </lineage>
</organism>
<accession>A0A179SY17</accession>
<proteinExistence type="predicted"/>